<dbReference type="PANTHER" id="PTHR11601">
    <property type="entry name" value="CYSTEINE DESULFURYLASE FAMILY MEMBER"/>
    <property type="match status" value="1"/>
</dbReference>
<keyword evidence="5" id="KW-0663">Pyridoxal phosphate</keyword>
<gene>
    <name evidence="10" type="ORF">GC097_12575</name>
</gene>
<dbReference type="PANTHER" id="PTHR11601:SF34">
    <property type="entry name" value="CYSTEINE DESULFURASE"/>
    <property type="match status" value="1"/>
</dbReference>
<evidence type="ECO:0000256" key="5">
    <source>
        <dbReference type="ARBA" id="ARBA00022898"/>
    </source>
</evidence>
<evidence type="ECO:0000256" key="8">
    <source>
        <dbReference type="ARBA" id="ARBA00050776"/>
    </source>
</evidence>
<keyword evidence="4" id="KW-0479">Metal-binding</keyword>
<dbReference type="SUPFAM" id="SSF53383">
    <property type="entry name" value="PLP-dependent transferases"/>
    <property type="match status" value="1"/>
</dbReference>
<evidence type="ECO:0000256" key="7">
    <source>
        <dbReference type="ARBA" id="ARBA00023014"/>
    </source>
</evidence>
<dbReference type="InterPro" id="IPR015422">
    <property type="entry name" value="PyrdxlP-dep_Trfase_small"/>
</dbReference>
<comment type="caution">
    <text evidence="10">The sequence shown here is derived from an EMBL/GenBank/DDBJ whole genome shotgun (WGS) entry which is preliminary data.</text>
</comment>
<dbReference type="InterPro" id="IPR015424">
    <property type="entry name" value="PyrdxlP-dep_Trfase"/>
</dbReference>
<evidence type="ECO:0000256" key="6">
    <source>
        <dbReference type="ARBA" id="ARBA00023004"/>
    </source>
</evidence>
<comment type="cofactor">
    <cofactor evidence="1">
        <name>pyridoxal 5'-phosphate</name>
        <dbReference type="ChEBI" id="CHEBI:597326"/>
    </cofactor>
</comment>
<accession>A0ABX1ZL77</accession>
<evidence type="ECO:0000313" key="11">
    <source>
        <dbReference type="Proteomes" id="UP000618579"/>
    </source>
</evidence>
<dbReference type="EMBL" id="WHNZ01000022">
    <property type="protein sequence ID" value="NOV00850.1"/>
    <property type="molecule type" value="Genomic_DNA"/>
</dbReference>
<keyword evidence="11" id="KW-1185">Reference proteome</keyword>
<dbReference type="InterPro" id="IPR015421">
    <property type="entry name" value="PyrdxlP-dep_Trfase_major"/>
</dbReference>
<evidence type="ECO:0000256" key="3">
    <source>
        <dbReference type="ARBA" id="ARBA00022679"/>
    </source>
</evidence>
<dbReference type="Gene3D" id="3.40.640.10">
    <property type="entry name" value="Type I PLP-dependent aspartate aminotransferase-like (Major domain)"/>
    <property type="match status" value="1"/>
</dbReference>
<dbReference type="InterPro" id="IPR000192">
    <property type="entry name" value="Aminotrans_V_dom"/>
</dbReference>
<dbReference type="Proteomes" id="UP000618579">
    <property type="component" value="Unassembled WGS sequence"/>
</dbReference>
<comment type="similarity">
    <text evidence="2">Belongs to the class-V pyridoxal-phosphate-dependent aminotransferase family. NifS/IscS subfamily.</text>
</comment>
<dbReference type="Gene3D" id="1.10.260.50">
    <property type="match status" value="1"/>
</dbReference>
<dbReference type="PIRSF" id="PIRSF005572">
    <property type="entry name" value="NifS"/>
    <property type="match status" value="1"/>
</dbReference>
<name>A0ABX1ZL77_9BACL</name>
<dbReference type="Pfam" id="PF00266">
    <property type="entry name" value="Aminotran_5"/>
    <property type="match status" value="1"/>
</dbReference>
<evidence type="ECO:0000256" key="4">
    <source>
        <dbReference type="ARBA" id="ARBA00022723"/>
    </source>
</evidence>
<comment type="catalytic activity">
    <reaction evidence="8">
        <text>(sulfur carrier)-H + L-cysteine = (sulfur carrier)-SH + L-alanine</text>
        <dbReference type="Rhea" id="RHEA:43892"/>
        <dbReference type="Rhea" id="RHEA-COMP:14737"/>
        <dbReference type="Rhea" id="RHEA-COMP:14739"/>
        <dbReference type="ChEBI" id="CHEBI:29917"/>
        <dbReference type="ChEBI" id="CHEBI:35235"/>
        <dbReference type="ChEBI" id="CHEBI:57972"/>
        <dbReference type="ChEBI" id="CHEBI:64428"/>
        <dbReference type="EC" id="2.8.1.7"/>
    </reaction>
</comment>
<keyword evidence="10" id="KW-0032">Aminotransferase</keyword>
<dbReference type="InterPro" id="IPR016454">
    <property type="entry name" value="Cysteine_dSase"/>
</dbReference>
<proteinExistence type="inferred from homology"/>
<dbReference type="RefSeq" id="WP_171683665.1">
    <property type="nucleotide sequence ID" value="NZ_WHNZ01000022.1"/>
</dbReference>
<evidence type="ECO:0000259" key="9">
    <source>
        <dbReference type="Pfam" id="PF00266"/>
    </source>
</evidence>
<keyword evidence="3" id="KW-0808">Transferase</keyword>
<organism evidence="10 11">
    <name type="scientific">Paenibacillus planticolens</name>
    <dbReference type="NCBI Taxonomy" id="2654976"/>
    <lineage>
        <taxon>Bacteria</taxon>
        <taxon>Bacillati</taxon>
        <taxon>Bacillota</taxon>
        <taxon>Bacilli</taxon>
        <taxon>Bacillales</taxon>
        <taxon>Paenibacillaceae</taxon>
        <taxon>Paenibacillus</taxon>
    </lineage>
</organism>
<sequence length="387" mass="41956">MIGRYFDYNATTPLHPLVSEVMTQALDTYGNPSSVHNVGMSAKDAVVSARQQIAAFLQCEPDELYFTSGGSESNNWVIKGYLNRWSGSPFHAVSSVIEHPSVRDTLRYWCQSAGGEVTFVPVDEIGCISAQKVIDAIRPDTKLITIMLANNETGVIQPIQEIAAAAKSRGIFFHTDAVQAVGKMPIRLQELGVDALSFSIHKLCGPKGVGGLYVNKAYALEPLIHGGGQEMGLRSGTENVVSLIGAAEACRVAQMDMAFVQAKLFAYKHRIIDQLRLLVPNLKVNGPMGSGCTLANTINIGIPGIRGEALAAYLDQRFGIAVSVGSACSSNQEKKLSYVLQEMGLDEDEIRSSVRISMGAFTNESDVGYFLQCMEHSLVHFYHCMPS</sequence>
<evidence type="ECO:0000313" key="10">
    <source>
        <dbReference type="EMBL" id="NOV00850.1"/>
    </source>
</evidence>
<keyword evidence="6" id="KW-0408">Iron</keyword>
<dbReference type="Gene3D" id="3.90.1150.10">
    <property type="entry name" value="Aspartate Aminotransferase, domain 1"/>
    <property type="match status" value="1"/>
</dbReference>
<feature type="domain" description="Aminotransferase class V" evidence="9">
    <location>
        <begin position="5"/>
        <end position="369"/>
    </location>
</feature>
<dbReference type="GO" id="GO:0008483">
    <property type="term" value="F:transaminase activity"/>
    <property type="evidence" value="ECO:0007669"/>
    <property type="project" value="UniProtKB-KW"/>
</dbReference>
<evidence type="ECO:0000256" key="2">
    <source>
        <dbReference type="ARBA" id="ARBA00006490"/>
    </source>
</evidence>
<evidence type="ECO:0000256" key="1">
    <source>
        <dbReference type="ARBA" id="ARBA00001933"/>
    </source>
</evidence>
<keyword evidence="7" id="KW-0411">Iron-sulfur</keyword>
<protein>
    <submittedName>
        <fullName evidence="10">Aminotransferase class V-fold PLP-dependent enzyme</fullName>
    </submittedName>
</protein>
<reference evidence="10 11" key="1">
    <citation type="submission" date="2019-10" db="EMBL/GenBank/DDBJ databases">
        <title>Description of Paenibacillus pedi sp. nov.</title>
        <authorList>
            <person name="Carlier A."/>
            <person name="Qi S."/>
        </authorList>
    </citation>
    <scope>NUCLEOTIDE SEQUENCE [LARGE SCALE GENOMIC DNA]</scope>
    <source>
        <strain evidence="10 11">LMG 31457</strain>
    </source>
</reference>